<proteinExistence type="predicted"/>
<keyword evidence="1" id="KW-0812">Transmembrane</keyword>
<dbReference type="AlphaFoldDB" id="A0ABD0KWK7"/>
<accession>A0ABD0KWK7</accession>
<dbReference type="EMBL" id="JACVVK020000112">
    <property type="protein sequence ID" value="KAK7491609.1"/>
    <property type="molecule type" value="Genomic_DNA"/>
</dbReference>
<evidence type="ECO:0000313" key="3">
    <source>
        <dbReference type="Proteomes" id="UP001519460"/>
    </source>
</evidence>
<protein>
    <submittedName>
        <fullName evidence="2">Uncharacterized protein</fullName>
    </submittedName>
</protein>
<evidence type="ECO:0000256" key="1">
    <source>
        <dbReference type="SAM" id="Phobius"/>
    </source>
</evidence>
<dbReference type="Proteomes" id="UP001519460">
    <property type="component" value="Unassembled WGS sequence"/>
</dbReference>
<keyword evidence="1" id="KW-0472">Membrane</keyword>
<feature type="transmembrane region" description="Helical" evidence="1">
    <location>
        <begin position="111"/>
        <end position="134"/>
    </location>
</feature>
<keyword evidence="3" id="KW-1185">Reference proteome</keyword>
<sequence>MASSSAGQIARDKQKNVKTTASAGQVTITSFAASAPRESFGSARDSAEVLIERKQFHVGDILSWLFLAPWWLSTIYAMLLTLVILAALYLWGGPRQDDTFAYHVDLAVYVFIYSTWFTVFLPQLLVTLNFKLLLHTGGIIFKVRHGASFFCLRRLGLGLDDFVNWSIFLVSSAVP</sequence>
<comment type="caution">
    <text evidence="2">The sequence shown here is derived from an EMBL/GenBank/DDBJ whole genome shotgun (WGS) entry which is preliminary data.</text>
</comment>
<evidence type="ECO:0000313" key="2">
    <source>
        <dbReference type="EMBL" id="KAK7491609.1"/>
    </source>
</evidence>
<feature type="transmembrane region" description="Helical" evidence="1">
    <location>
        <begin position="61"/>
        <end position="91"/>
    </location>
</feature>
<organism evidence="2 3">
    <name type="scientific">Batillaria attramentaria</name>
    <dbReference type="NCBI Taxonomy" id="370345"/>
    <lineage>
        <taxon>Eukaryota</taxon>
        <taxon>Metazoa</taxon>
        <taxon>Spiralia</taxon>
        <taxon>Lophotrochozoa</taxon>
        <taxon>Mollusca</taxon>
        <taxon>Gastropoda</taxon>
        <taxon>Caenogastropoda</taxon>
        <taxon>Sorbeoconcha</taxon>
        <taxon>Cerithioidea</taxon>
        <taxon>Batillariidae</taxon>
        <taxon>Batillaria</taxon>
    </lineage>
</organism>
<name>A0ABD0KWK7_9CAEN</name>
<gene>
    <name evidence="2" type="ORF">BaRGS_00017062</name>
</gene>
<keyword evidence="1" id="KW-1133">Transmembrane helix</keyword>
<reference evidence="2 3" key="1">
    <citation type="journal article" date="2023" name="Sci. Data">
        <title>Genome assembly of the Korean intertidal mud-creeper Batillaria attramentaria.</title>
        <authorList>
            <person name="Patra A.K."/>
            <person name="Ho P.T."/>
            <person name="Jun S."/>
            <person name="Lee S.J."/>
            <person name="Kim Y."/>
            <person name="Won Y.J."/>
        </authorList>
    </citation>
    <scope>NUCLEOTIDE SEQUENCE [LARGE SCALE GENOMIC DNA]</scope>
    <source>
        <strain evidence="2">Wonlab-2016</strain>
    </source>
</reference>